<proteinExistence type="predicted"/>
<dbReference type="SMART" id="SM00327">
    <property type="entry name" value="VWA"/>
    <property type="match status" value="1"/>
</dbReference>
<feature type="region of interest" description="Disordered" evidence="1">
    <location>
        <begin position="453"/>
        <end position="484"/>
    </location>
</feature>
<dbReference type="PANTHER" id="PTHR36846">
    <property type="entry name" value="PROTEIN VIAA"/>
    <property type="match status" value="1"/>
</dbReference>
<dbReference type="SUPFAM" id="SSF53300">
    <property type="entry name" value="vWA-like"/>
    <property type="match status" value="1"/>
</dbReference>
<dbReference type="OrthoDB" id="509831at2759"/>
<evidence type="ECO:0000259" key="2">
    <source>
        <dbReference type="SMART" id="SM00327"/>
    </source>
</evidence>
<dbReference type="InterPro" id="IPR036465">
    <property type="entry name" value="vWFA_dom_sf"/>
</dbReference>
<gene>
    <name evidence="3" type="ORF">MNEG_1086</name>
</gene>
<dbReference type="Proteomes" id="UP000054498">
    <property type="component" value="Unassembled WGS sequence"/>
</dbReference>
<feature type="domain" description="VWFA" evidence="2">
    <location>
        <begin position="241"/>
        <end position="414"/>
    </location>
</feature>
<reference evidence="3 4" key="1">
    <citation type="journal article" date="2013" name="BMC Genomics">
        <title>Reconstruction of the lipid metabolism for the microalga Monoraphidium neglectum from its genome sequence reveals characteristics suitable for biofuel production.</title>
        <authorList>
            <person name="Bogen C."/>
            <person name="Al-Dilaimi A."/>
            <person name="Albersmeier A."/>
            <person name="Wichmann J."/>
            <person name="Grundmann M."/>
            <person name="Rupp O."/>
            <person name="Lauersen K.J."/>
            <person name="Blifernez-Klassen O."/>
            <person name="Kalinowski J."/>
            <person name="Goesmann A."/>
            <person name="Mussgnug J.H."/>
            <person name="Kruse O."/>
        </authorList>
    </citation>
    <scope>NUCLEOTIDE SEQUENCE [LARGE SCALE GENOMIC DNA]</scope>
    <source>
        <strain evidence="3 4">SAG 48.87</strain>
    </source>
</reference>
<accession>A0A0D2MWC7</accession>
<evidence type="ECO:0000256" key="1">
    <source>
        <dbReference type="SAM" id="MobiDB-lite"/>
    </source>
</evidence>
<evidence type="ECO:0000313" key="3">
    <source>
        <dbReference type="EMBL" id="KIZ06875.1"/>
    </source>
</evidence>
<dbReference type="Pfam" id="PF13519">
    <property type="entry name" value="VWA_2"/>
    <property type="match status" value="1"/>
</dbReference>
<protein>
    <submittedName>
        <fullName evidence="3">Protein viaA</fullName>
    </submittedName>
</protein>
<dbReference type="STRING" id="145388.A0A0D2MWC7"/>
<dbReference type="KEGG" id="mng:MNEG_1086"/>
<dbReference type="AlphaFoldDB" id="A0A0D2MWC7"/>
<name>A0A0D2MWC7_9CHLO</name>
<keyword evidence="4" id="KW-1185">Reference proteome</keyword>
<dbReference type="GeneID" id="25728064"/>
<dbReference type="EMBL" id="KK100321">
    <property type="protein sequence ID" value="KIZ06875.1"/>
    <property type="molecule type" value="Genomic_DNA"/>
</dbReference>
<dbReference type="Gene3D" id="3.40.50.410">
    <property type="entry name" value="von Willebrand factor, type A domain"/>
    <property type="match status" value="1"/>
</dbReference>
<dbReference type="GO" id="GO:0005829">
    <property type="term" value="C:cytosol"/>
    <property type="evidence" value="ECO:0007669"/>
    <property type="project" value="TreeGrafter"/>
</dbReference>
<evidence type="ECO:0000313" key="4">
    <source>
        <dbReference type="Proteomes" id="UP000054498"/>
    </source>
</evidence>
<dbReference type="PANTHER" id="PTHR36846:SF1">
    <property type="entry name" value="PROTEIN VIAA"/>
    <property type="match status" value="1"/>
</dbReference>
<organism evidence="3 4">
    <name type="scientific">Monoraphidium neglectum</name>
    <dbReference type="NCBI Taxonomy" id="145388"/>
    <lineage>
        <taxon>Eukaryota</taxon>
        <taxon>Viridiplantae</taxon>
        <taxon>Chlorophyta</taxon>
        <taxon>core chlorophytes</taxon>
        <taxon>Chlorophyceae</taxon>
        <taxon>CS clade</taxon>
        <taxon>Sphaeropleales</taxon>
        <taxon>Selenastraceae</taxon>
        <taxon>Monoraphidium</taxon>
    </lineage>
</organism>
<dbReference type="RefSeq" id="XP_013905894.1">
    <property type="nucleotide sequence ID" value="XM_014050440.1"/>
</dbReference>
<sequence length="484" mass="53683">MLGDKAPLPPQINNFNLPTNLEPSLHLTTPVPLHPPHTLIHTQAAPKKKKKAAAAPLPPDKAAALELVKGLYMRWQAPVETLGRAGRAFDGLEALLGGAGFELEGSIWKRQGWNQLDELRKKLEDLKELRDLVRSLGRGGGWGPLRRAPVQRLDMGGRPGLLRTVLEAQETRGLTRSGDISRLLPAEAAVLARGRRVRQAKLLFYARLAEKGLQTYERDGWGEFPTQINPDRREIRPTADRGPILLCVDTSGSMRGARETVAKALALECMRAAREQERDCYVFAFSGPQEVRELELNADMRSVNNLLDFLEKVFNGGSDFNEPVTRCLNRLTDAKWANSDILLVSDGELRQPGPEIMRKLSGAKEKLSLRVHGLVIGSPEKQRADPAVLRALCTNYLPNGKVETLVSEFANWASVQADTSMQYDWDDVEGNTRRRLAGLAREKARQAEMRRLRTAERRGGGGPDQSAKLMEGVMSTAVNRGKKH</sequence>
<dbReference type="InterPro" id="IPR002035">
    <property type="entry name" value="VWF_A"/>
</dbReference>